<organism evidence="9 10">
    <name type="scientific">Xenorhabdus miraniensis</name>
    <dbReference type="NCBI Taxonomy" id="351674"/>
    <lineage>
        <taxon>Bacteria</taxon>
        <taxon>Pseudomonadati</taxon>
        <taxon>Pseudomonadota</taxon>
        <taxon>Gammaproteobacteria</taxon>
        <taxon>Enterobacterales</taxon>
        <taxon>Morganellaceae</taxon>
        <taxon>Xenorhabdus</taxon>
    </lineage>
</organism>
<keyword evidence="6 7" id="KW-0472">Membrane</keyword>
<dbReference type="InterPro" id="IPR050171">
    <property type="entry name" value="MFS_Transporters"/>
</dbReference>
<feature type="transmembrane region" description="Helical" evidence="7">
    <location>
        <begin position="47"/>
        <end position="70"/>
    </location>
</feature>
<feature type="transmembrane region" description="Helical" evidence="7">
    <location>
        <begin position="225"/>
        <end position="249"/>
    </location>
</feature>
<comment type="caution">
    <text evidence="9">The sequence shown here is derived from an EMBL/GenBank/DDBJ whole genome shotgun (WGS) entry which is preliminary data.</text>
</comment>
<gene>
    <name evidence="9" type="ORF">Xmir_01406</name>
</gene>
<evidence type="ECO:0000256" key="5">
    <source>
        <dbReference type="ARBA" id="ARBA00022989"/>
    </source>
</evidence>
<protein>
    <submittedName>
        <fullName evidence="9">Aminoglycosides/tetracycline-transport integral membrane protein</fullName>
    </submittedName>
</protein>
<reference evidence="9 10" key="1">
    <citation type="journal article" date="2017" name="Nat. Microbiol.">
        <title>Natural product diversity associated with the nematode symbionts Photorhabdus and Xenorhabdus.</title>
        <authorList>
            <person name="Tobias N.J."/>
            <person name="Wolff H."/>
            <person name="Djahanschiri B."/>
            <person name="Grundmann F."/>
            <person name="Kronenwerth M."/>
            <person name="Shi Y.M."/>
            <person name="Simonyi S."/>
            <person name="Grun P."/>
            <person name="Shapiro-Ilan D."/>
            <person name="Pidot S.J."/>
            <person name="Stinear T.P."/>
            <person name="Ebersberger I."/>
            <person name="Bode H.B."/>
        </authorList>
    </citation>
    <scope>NUCLEOTIDE SEQUENCE [LARGE SCALE GENOMIC DNA]</scope>
    <source>
        <strain evidence="9 10">DSM 17902</strain>
    </source>
</reference>
<dbReference type="PROSITE" id="PS50850">
    <property type="entry name" value="MFS"/>
    <property type="match status" value="1"/>
</dbReference>
<evidence type="ECO:0000256" key="3">
    <source>
        <dbReference type="ARBA" id="ARBA00022475"/>
    </source>
</evidence>
<evidence type="ECO:0000256" key="7">
    <source>
        <dbReference type="SAM" id="Phobius"/>
    </source>
</evidence>
<feature type="domain" description="Major facilitator superfamily (MFS) profile" evidence="8">
    <location>
        <begin position="16"/>
        <end position="404"/>
    </location>
</feature>
<keyword evidence="4 7" id="KW-0812">Transmembrane</keyword>
<evidence type="ECO:0000256" key="4">
    <source>
        <dbReference type="ARBA" id="ARBA00022692"/>
    </source>
</evidence>
<dbReference type="EMBL" id="NITZ01000005">
    <property type="protein sequence ID" value="PHM49484.1"/>
    <property type="molecule type" value="Genomic_DNA"/>
</dbReference>
<dbReference type="GO" id="GO:0022857">
    <property type="term" value="F:transmembrane transporter activity"/>
    <property type="evidence" value="ECO:0007669"/>
    <property type="project" value="InterPro"/>
</dbReference>
<keyword evidence="3" id="KW-1003">Cell membrane</keyword>
<dbReference type="Gene3D" id="1.20.1250.20">
    <property type="entry name" value="MFS general substrate transporter like domains"/>
    <property type="match status" value="1"/>
</dbReference>
<feature type="transmembrane region" description="Helical" evidence="7">
    <location>
        <begin position="379"/>
        <end position="399"/>
    </location>
</feature>
<accession>A0A2D0JT01</accession>
<feature type="transmembrane region" description="Helical" evidence="7">
    <location>
        <begin position="21"/>
        <end position="41"/>
    </location>
</feature>
<feature type="transmembrane region" description="Helical" evidence="7">
    <location>
        <begin position="350"/>
        <end position="373"/>
    </location>
</feature>
<dbReference type="Pfam" id="PF07690">
    <property type="entry name" value="MFS_1"/>
    <property type="match status" value="1"/>
</dbReference>
<sequence>MKLLSPLLMYRGLPKDIYFIALAKFVLGLGNFIMPFMILLLTQKLGYSTTVAGGLAMGITTIFLVGNLIGGKISDIFGHKKVMVLGEAAGSLVLIFSGFFSDWHIMLPALLFLGYFFYGVALPASNALTADISSINNRSAVMSLSYLAYSLGSGIGPVLAGYLFWNFTAWAFWGNGIASLIGVFIVLFGVSHNTHHHKTNETDYPELERATGDSVWQVFKERPRLLIFGVLCTFLWFSLNQMVITTPLYLSHLFEKQGPILYGQLMTFSSILIVIITPIIIKLTENLCDIKSLTISGFVFALGYSLILFYSSVSMQFIAWFFLSVGEVLLLTKEGVYLANHSPSSHRGRISGILTTIRNIGLMPTYIFIGAYIQSSGYVSTWSLIIITSLTTGLMCWFFSIQQNKVIEN</sequence>
<dbReference type="InterPro" id="IPR020846">
    <property type="entry name" value="MFS_dom"/>
</dbReference>
<dbReference type="RefSeq" id="WP_244170879.1">
    <property type="nucleotide sequence ID" value="NZ_CAWNQI010000084.1"/>
</dbReference>
<dbReference type="PANTHER" id="PTHR23517">
    <property type="entry name" value="RESISTANCE PROTEIN MDTM, PUTATIVE-RELATED-RELATED"/>
    <property type="match status" value="1"/>
</dbReference>
<feature type="transmembrane region" description="Helical" evidence="7">
    <location>
        <begin position="82"/>
        <end position="100"/>
    </location>
</feature>
<evidence type="ECO:0000259" key="8">
    <source>
        <dbReference type="PROSITE" id="PS50850"/>
    </source>
</evidence>
<dbReference type="InterPro" id="IPR036259">
    <property type="entry name" value="MFS_trans_sf"/>
</dbReference>
<feature type="transmembrane region" description="Helical" evidence="7">
    <location>
        <begin position="146"/>
        <end position="165"/>
    </location>
</feature>
<dbReference type="Proteomes" id="UP000221980">
    <property type="component" value="Unassembled WGS sequence"/>
</dbReference>
<keyword evidence="2" id="KW-0813">Transport</keyword>
<evidence type="ECO:0000256" key="2">
    <source>
        <dbReference type="ARBA" id="ARBA00022448"/>
    </source>
</evidence>
<feature type="transmembrane region" description="Helical" evidence="7">
    <location>
        <begin position="317"/>
        <end position="338"/>
    </location>
</feature>
<feature type="transmembrane region" description="Helical" evidence="7">
    <location>
        <begin position="293"/>
        <end position="311"/>
    </location>
</feature>
<proteinExistence type="predicted"/>
<evidence type="ECO:0000313" key="10">
    <source>
        <dbReference type="Proteomes" id="UP000221980"/>
    </source>
</evidence>
<name>A0A2D0JT01_9GAMM</name>
<dbReference type="InterPro" id="IPR011701">
    <property type="entry name" value="MFS"/>
</dbReference>
<comment type="subcellular location">
    <subcellularLocation>
        <location evidence="1">Cell membrane</location>
        <topology evidence="1">Multi-pass membrane protein</topology>
    </subcellularLocation>
</comment>
<evidence type="ECO:0000313" key="9">
    <source>
        <dbReference type="EMBL" id="PHM49484.1"/>
    </source>
</evidence>
<feature type="transmembrane region" description="Helical" evidence="7">
    <location>
        <begin position="106"/>
        <end position="125"/>
    </location>
</feature>
<dbReference type="PANTHER" id="PTHR23517:SF3">
    <property type="entry name" value="INTEGRAL MEMBRANE TRANSPORT PROTEIN"/>
    <property type="match status" value="1"/>
</dbReference>
<dbReference type="AlphaFoldDB" id="A0A2D0JT01"/>
<feature type="transmembrane region" description="Helical" evidence="7">
    <location>
        <begin position="261"/>
        <end position="281"/>
    </location>
</feature>
<keyword evidence="5 7" id="KW-1133">Transmembrane helix</keyword>
<keyword evidence="10" id="KW-1185">Reference proteome</keyword>
<feature type="transmembrane region" description="Helical" evidence="7">
    <location>
        <begin position="171"/>
        <end position="190"/>
    </location>
</feature>
<dbReference type="GO" id="GO:0005886">
    <property type="term" value="C:plasma membrane"/>
    <property type="evidence" value="ECO:0007669"/>
    <property type="project" value="UniProtKB-SubCell"/>
</dbReference>
<evidence type="ECO:0000256" key="1">
    <source>
        <dbReference type="ARBA" id="ARBA00004651"/>
    </source>
</evidence>
<evidence type="ECO:0000256" key="6">
    <source>
        <dbReference type="ARBA" id="ARBA00023136"/>
    </source>
</evidence>
<dbReference type="SUPFAM" id="SSF103473">
    <property type="entry name" value="MFS general substrate transporter"/>
    <property type="match status" value="1"/>
</dbReference>